<protein>
    <recommendedName>
        <fullName evidence="1">RNase H type-1 domain-containing protein</fullName>
    </recommendedName>
</protein>
<dbReference type="EMBL" id="JAIVGD010000013">
    <property type="protein sequence ID" value="KAH0761373.1"/>
    <property type="molecule type" value="Genomic_DNA"/>
</dbReference>
<keyword evidence="3" id="KW-1185">Reference proteome</keyword>
<organism evidence="2 3">
    <name type="scientific">Solanum tuberosum</name>
    <name type="common">Potato</name>
    <dbReference type="NCBI Taxonomy" id="4113"/>
    <lineage>
        <taxon>Eukaryota</taxon>
        <taxon>Viridiplantae</taxon>
        <taxon>Streptophyta</taxon>
        <taxon>Embryophyta</taxon>
        <taxon>Tracheophyta</taxon>
        <taxon>Spermatophyta</taxon>
        <taxon>Magnoliopsida</taxon>
        <taxon>eudicotyledons</taxon>
        <taxon>Gunneridae</taxon>
        <taxon>Pentapetalae</taxon>
        <taxon>asterids</taxon>
        <taxon>lamiids</taxon>
        <taxon>Solanales</taxon>
        <taxon>Solanaceae</taxon>
        <taxon>Solanoideae</taxon>
        <taxon>Solaneae</taxon>
        <taxon>Solanum</taxon>
    </lineage>
</organism>
<evidence type="ECO:0000259" key="1">
    <source>
        <dbReference type="Pfam" id="PF13456"/>
    </source>
</evidence>
<dbReference type="InterPro" id="IPR012337">
    <property type="entry name" value="RNaseH-like_sf"/>
</dbReference>
<comment type="caution">
    <text evidence="2">The sequence shown here is derived from an EMBL/GenBank/DDBJ whole genome shotgun (WGS) entry which is preliminary data.</text>
</comment>
<dbReference type="PANTHER" id="PTHR47723">
    <property type="entry name" value="OS05G0353850 PROTEIN"/>
    <property type="match status" value="1"/>
</dbReference>
<proteinExistence type="predicted"/>
<accession>A0ABQ7VBA5</accession>
<dbReference type="Pfam" id="PF13456">
    <property type="entry name" value="RVT_3"/>
    <property type="match status" value="1"/>
</dbReference>
<feature type="domain" description="RNase H type-1" evidence="1">
    <location>
        <begin position="1"/>
        <end position="75"/>
    </location>
</feature>
<gene>
    <name evidence="2" type="ORF">KY290_017446</name>
</gene>
<evidence type="ECO:0000313" key="3">
    <source>
        <dbReference type="Proteomes" id="UP000826656"/>
    </source>
</evidence>
<dbReference type="SUPFAM" id="SSF53098">
    <property type="entry name" value="Ribonuclease H-like"/>
    <property type="match status" value="1"/>
</dbReference>
<dbReference type="CDD" id="cd06222">
    <property type="entry name" value="RNase_H_like"/>
    <property type="match status" value="1"/>
</dbReference>
<dbReference type="Proteomes" id="UP000826656">
    <property type="component" value="Unassembled WGS sequence"/>
</dbReference>
<sequence length="76" mass="8975">MKAIVEAANYCSERKIRKLVIESDSLLMVNIINRSWKVPWELQEYYDELQQALVEIAVTVQHIFREGNKMVDYMAI</sequence>
<dbReference type="InterPro" id="IPR002156">
    <property type="entry name" value="RNaseH_domain"/>
</dbReference>
<dbReference type="InterPro" id="IPR053151">
    <property type="entry name" value="RNase_H-like"/>
</dbReference>
<dbReference type="PANTHER" id="PTHR47723:SF24">
    <property type="entry name" value="RNASE H TYPE-1 DOMAIN-CONTAINING PROTEIN"/>
    <property type="match status" value="1"/>
</dbReference>
<dbReference type="InterPro" id="IPR036397">
    <property type="entry name" value="RNaseH_sf"/>
</dbReference>
<dbReference type="InterPro" id="IPR044730">
    <property type="entry name" value="RNase_H-like_dom_plant"/>
</dbReference>
<evidence type="ECO:0000313" key="2">
    <source>
        <dbReference type="EMBL" id="KAH0761373.1"/>
    </source>
</evidence>
<name>A0ABQ7VBA5_SOLTU</name>
<dbReference type="Gene3D" id="3.30.420.10">
    <property type="entry name" value="Ribonuclease H-like superfamily/Ribonuclease H"/>
    <property type="match status" value="1"/>
</dbReference>
<reference evidence="2 3" key="1">
    <citation type="journal article" date="2021" name="bioRxiv">
        <title>Chromosome-scale and haplotype-resolved genome assembly of a tetraploid potato cultivar.</title>
        <authorList>
            <person name="Sun H."/>
            <person name="Jiao W.-B."/>
            <person name="Krause K."/>
            <person name="Campoy J.A."/>
            <person name="Goel M."/>
            <person name="Folz-Donahue K."/>
            <person name="Kukat C."/>
            <person name="Huettel B."/>
            <person name="Schneeberger K."/>
        </authorList>
    </citation>
    <scope>NUCLEOTIDE SEQUENCE [LARGE SCALE GENOMIC DNA]</scope>
    <source>
        <strain evidence="2">SolTubOtavaFocal</strain>
        <tissue evidence="2">Leaves</tissue>
    </source>
</reference>